<dbReference type="EMBL" id="KZ501893">
    <property type="protein sequence ID" value="PKU87168.1"/>
    <property type="molecule type" value="Genomic_DNA"/>
</dbReference>
<reference evidence="2 3" key="2">
    <citation type="journal article" date="2017" name="Nature">
        <title>The Apostasia genome and the evolution of orchids.</title>
        <authorList>
            <person name="Zhang G.Q."/>
            <person name="Liu K.W."/>
            <person name="Li Z."/>
            <person name="Lohaus R."/>
            <person name="Hsiao Y.Y."/>
            <person name="Niu S.C."/>
            <person name="Wang J.Y."/>
            <person name="Lin Y.C."/>
            <person name="Xu Q."/>
            <person name="Chen L.J."/>
            <person name="Yoshida K."/>
            <person name="Fujiwara S."/>
            <person name="Wang Z.W."/>
            <person name="Zhang Y.Q."/>
            <person name="Mitsuda N."/>
            <person name="Wang M."/>
            <person name="Liu G.H."/>
            <person name="Pecoraro L."/>
            <person name="Huang H.X."/>
            <person name="Xiao X.J."/>
            <person name="Lin M."/>
            <person name="Wu X.Y."/>
            <person name="Wu W.L."/>
            <person name="Chen Y.Y."/>
            <person name="Chang S.B."/>
            <person name="Sakamoto S."/>
            <person name="Ohme-Takagi M."/>
            <person name="Yagi M."/>
            <person name="Zeng S.J."/>
            <person name="Shen C.Y."/>
            <person name="Yeh C.M."/>
            <person name="Luo Y.B."/>
            <person name="Tsai W.C."/>
            <person name="Van de Peer Y."/>
            <person name="Liu Z.J."/>
        </authorList>
    </citation>
    <scope>NUCLEOTIDE SEQUENCE [LARGE SCALE GENOMIC DNA]</scope>
    <source>
        <tissue evidence="2">The whole plant</tissue>
    </source>
</reference>
<protein>
    <submittedName>
        <fullName evidence="2">Uncharacterized protein</fullName>
    </submittedName>
</protein>
<feature type="region of interest" description="Disordered" evidence="1">
    <location>
        <begin position="62"/>
        <end position="107"/>
    </location>
</feature>
<dbReference type="AlphaFoldDB" id="A0A2I0XGY2"/>
<gene>
    <name evidence="2" type="ORF">MA16_Dca006577</name>
</gene>
<feature type="compositionally biased region" description="Polar residues" evidence="1">
    <location>
        <begin position="157"/>
        <end position="173"/>
    </location>
</feature>
<keyword evidence="3" id="KW-1185">Reference proteome</keyword>
<evidence type="ECO:0000256" key="1">
    <source>
        <dbReference type="SAM" id="MobiDB-lite"/>
    </source>
</evidence>
<feature type="compositionally biased region" description="Polar residues" evidence="1">
    <location>
        <begin position="74"/>
        <end position="95"/>
    </location>
</feature>
<accession>A0A2I0XGY2</accession>
<reference evidence="2 3" key="1">
    <citation type="journal article" date="2016" name="Sci. Rep.">
        <title>The Dendrobium catenatum Lindl. genome sequence provides insights into polysaccharide synthase, floral development and adaptive evolution.</title>
        <authorList>
            <person name="Zhang G.Q."/>
            <person name="Xu Q."/>
            <person name="Bian C."/>
            <person name="Tsai W.C."/>
            <person name="Yeh C.M."/>
            <person name="Liu K.W."/>
            <person name="Yoshida K."/>
            <person name="Zhang L.S."/>
            <person name="Chang S.B."/>
            <person name="Chen F."/>
            <person name="Shi Y."/>
            <person name="Su Y.Y."/>
            <person name="Zhang Y.Q."/>
            <person name="Chen L.J."/>
            <person name="Yin Y."/>
            <person name="Lin M."/>
            <person name="Huang H."/>
            <person name="Deng H."/>
            <person name="Wang Z.W."/>
            <person name="Zhu S.L."/>
            <person name="Zhao X."/>
            <person name="Deng C."/>
            <person name="Niu S.C."/>
            <person name="Huang J."/>
            <person name="Wang M."/>
            <person name="Liu G.H."/>
            <person name="Yang H.J."/>
            <person name="Xiao X.J."/>
            <person name="Hsiao Y.Y."/>
            <person name="Wu W.L."/>
            <person name="Chen Y.Y."/>
            <person name="Mitsuda N."/>
            <person name="Ohme-Takagi M."/>
            <person name="Luo Y.B."/>
            <person name="Van de Peer Y."/>
            <person name="Liu Z.J."/>
        </authorList>
    </citation>
    <scope>NUCLEOTIDE SEQUENCE [LARGE SCALE GENOMIC DNA]</scope>
    <source>
        <tissue evidence="2">The whole plant</tissue>
    </source>
</reference>
<dbReference type="Proteomes" id="UP000233837">
    <property type="component" value="Unassembled WGS sequence"/>
</dbReference>
<organism evidence="2 3">
    <name type="scientific">Dendrobium catenatum</name>
    <dbReference type="NCBI Taxonomy" id="906689"/>
    <lineage>
        <taxon>Eukaryota</taxon>
        <taxon>Viridiplantae</taxon>
        <taxon>Streptophyta</taxon>
        <taxon>Embryophyta</taxon>
        <taxon>Tracheophyta</taxon>
        <taxon>Spermatophyta</taxon>
        <taxon>Magnoliopsida</taxon>
        <taxon>Liliopsida</taxon>
        <taxon>Asparagales</taxon>
        <taxon>Orchidaceae</taxon>
        <taxon>Epidendroideae</taxon>
        <taxon>Malaxideae</taxon>
        <taxon>Dendrobiinae</taxon>
        <taxon>Dendrobium</taxon>
    </lineage>
</organism>
<proteinExistence type="predicted"/>
<evidence type="ECO:0000313" key="2">
    <source>
        <dbReference type="EMBL" id="PKU87168.1"/>
    </source>
</evidence>
<feature type="compositionally biased region" description="Polar residues" evidence="1">
    <location>
        <begin position="1"/>
        <end position="14"/>
    </location>
</feature>
<evidence type="ECO:0000313" key="3">
    <source>
        <dbReference type="Proteomes" id="UP000233837"/>
    </source>
</evidence>
<feature type="region of interest" description="Disordered" evidence="1">
    <location>
        <begin position="1"/>
        <end position="29"/>
    </location>
</feature>
<feature type="region of interest" description="Disordered" evidence="1">
    <location>
        <begin position="141"/>
        <end position="179"/>
    </location>
</feature>
<sequence length="179" mass="19002">MAVVNQQITSSSPVDVQWPPPPYTSSSSVFVSQSVTNDKLNLNSATTFDDIDPFANWPPRPSGFNSNNNNNNNGHSISSDGFGTQNLDFSSNNKVIGSKPYQESVPSINKKQSSLNKMVSGNTPNLGIGSIFVSANSTAPKLAPPPLTAIGRGRGRNQISLSSQTKPPSSEQSPILDLL</sequence>
<name>A0A2I0XGY2_9ASPA</name>